<organism evidence="7 8">
    <name type="scientific">Candidatus Roizmanbacteria bacterium CG03_land_8_20_14_0_80_39_12</name>
    <dbReference type="NCBI Taxonomy" id="1974847"/>
    <lineage>
        <taxon>Bacteria</taxon>
        <taxon>Candidatus Roizmaniibacteriota</taxon>
    </lineage>
</organism>
<keyword evidence="5" id="KW-0813">Transport</keyword>
<comment type="subcellular location">
    <subcellularLocation>
        <location evidence="5">Cell membrane</location>
        <topology evidence="5">Multi-pass membrane protein</topology>
    </subcellularLocation>
    <subcellularLocation>
        <location evidence="1">Membrane</location>
        <topology evidence="1">Multi-pass membrane protein</topology>
    </subcellularLocation>
</comment>
<evidence type="ECO:0000259" key="6">
    <source>
        <dbReference type="PROSITE" id="PS51012"/>
    </source>
</evidence>
<dbReference type="EMBL" id="PEVA01000049">
    <property type="protein sequence ID" value="PIV08722.1"/>
    <property type="molecule type" value="Genomic_DNA"/>
</dbReference>
<dbReference type="PROSITE" id="PS51012">
    <property type="entry name" value="ABC_TM2"/>
    <property type="match status" value="1"/>
</dbReference>
<gene>
    <name evidence="7" type="ORF">COS52_01240</name>
</gene>
<evidence type="ECO:0000313" key="8">
    <source>
        <dbReference type="Proteomes" id="UP000230119"/>
    </source>
</evidence>
<dbReference type="InterPro" id="IPR051784">
    <property type="entry name" value="Nod_factor_ABC_transporter"/>
</dbReference>
<comment type="similarity">
    <text evidence="5">Belongs to the ABC-2 integral membrane protein family.</text>
</comment>
<proteinExistence type="inferred from homology"/>
<dbReference type="InterPro" id="IPR013525">
    <property type="entry name" value="ABC2_TM"/>
</dbReference>
<dbReference type="AlphaFoldDB" id="A0A2M7BTA9"/>
<feature type="transmembrane region" description="Helical" evidence="5">
    <location>
        <begin position="138"/>
        <end position="163"/>
    </location>
</feature>
<keyword evidence="4 5" id="KW-0472">Membrane</keyword>
<reference evidence="8" key="1">
    <citation type="submission" date="2017-09" db="EMBL/GenBank/DDBJ databases">
        <title>Depth-based differentiation of microbial function through sediment-hosted aquifers and enrichment of novel symbionts in the deep terrestrial subsurface.</title>
        <authorList>
            <person name="Probst A.J."/>
            <person name="Ladd B."/>
            <person name="Jarett J.K."/>
            <person name="Geller-Mcgrath D.E."/>
            <person name="Sieber C.M.K."/>
            <person name="Emerson J.B."/>
            <person name="Anantharaman K."/>
            <person name="Thomas B.C."/>
            <person name="Malmstrom R."/>
            <person name="Stieglmeier M."/>
            <person name="Klingl A."/>
            <person name="Woyke T."/>
            <person name="Ryan C.M."/>
            <person name="Banfield J.F."/>
        </authorList>
    </citation>
    <scope>NUCLEOTIDE SEQUENCE [LARGE SCALE GENOMIC DNA]</scope>
</reference>
<evidence type="ECO:0000256" key="2">
    <source>
        <dbReference type="ARBA" id="ARBA00022692"/>
    </source>
</evidence>
<feature type="domain" description="ABC transmembrane type-2" evidence="6">
    <location>
        <begin position="22"/>
        <end position="250"/>
    </location>
</feature>
<dbReference type="InterPro" id="IPR047817">
    <property type="entry name" value="ABC2_TM_bact-type"/>
</dbReference>
<evidence type="ECO:0000256" key="1">
    <source>
        <dbReference type="ARBA" id="ARBA00004141"/>
    </source>
</evidence>
<evidence type="ECO:0000256" key="4">
    <source>
        <dbReference type="ARBA" id="ARBA00023136"/>
    </source>
</evidence>
<keyword evidence="3 5" id="KW-1133">Transmembrane helix</keyword>
<dbReference type="Proteomes" id="UP000230119">
    <property type="component" value="Unassembled WGS sequence"/>
</dbReference>
<dbReference type="GO" id="GO:0140359">
    <property type="term" value="F:ABC-type transporter activity"/>
    <property type="evidence" value="ECO:0007669"/>
    <property type="project" value="InterPro"/>
</dbReference>
<feature type="transmembrane region" description="Helical" evidence="5">
    <location>
        <begin position="53"/>
        <end position="74"/>
    </location>
</feature>
<name>A0A2M7BTA9_9BACT</name>
<accession>A0A2M7BTA9</accession>
<evidence type="ECO:0000256" key="3">
    <source>
        <dbReference type="ARBA" id="ARBA00022989"/>
    </source>
</evidence>
<feature type="transmembrane region" description="Helical" evidence="5">
    <location>
        <begin position="113"/>
        <end position="132"/>
    </location>
</feature>
<evidence type="ECO:0000256" key="5">
    <source>
        <dbReference type="RuleBase" id="RU361157"/>
    </source>
</evidence>
<evidence type="ECO:0000313" key="7">
    <source>
        <dbReference type="EMBL" id="PIV08722.1"/>
    </source>
</evidence>
<comment type="caution">
    <text evidence="7">The sequence shown here is derived from an EMBL/GenBank/DDBJ whole genome shotgun (WGS) entry which is preliminary data.</text>
</comment>
<feature type="transmembrane region" description="Helical" evidence="5">
    <location>
        <begin position="170"/>
        <end position="189"/>
    </location>
</feature>
<feature type="transmembrane region" description="Helical" evidence="5">
    <location>
        <begin position="228"/>
        <end position="247"/>
    </location>
</feature>
<protein>
    <recommendedName>
        <fullName evidence="5">Transport permease protein</fullName>
    </recommendedName>
</protein>
<keyword evidence="2 5" id="KW-0812">Transmembrane</keyword>
<feature type="transmembrane region" description="Helical" evidence="5">
    <location>
        <begin position="27"/>
        <end position="46"/>
    </location>
</feature>
<keyword evidence="5" id="KW-1003">Cell membrane</keyword>
<dbReference type="PANTHER" id="PTHR43229:SF2">
    <property type="entry name" value="NODULATION PROTEIN J"/>
    <property type="match status" value="1"/>
</dbReference>
<sequence length="265" mass="29895">MALHRIKAILLQEYFMTYRSLETIVDVFVYPSMNIAVFGFISKYLLGSTNQGIFLSLIVAMLFWQVFSTTQYTVNVATLWNMWAHNLTNLFASPLTLLEYFTAHAISALIKALLVFGIGSLIAYFQFGYSVIQLPFSFLLIMILNLYVAGIAIGLVLIGFIFAYGIRIQAITWAFISIIQPLASVFYPLSILPEPFQSIARAIPLTYMFEALRQTIQDGFVSPSTLQLLVTGSMSTSFYFFLSLLIFKHLIDSSRQTGQFAKNDL</sequence>
<dbReference type="GO" id="GO:0005886">
    <property type="term" value="C:plasma membrane"/>
    <property type="evidence" value="ECO:0007669"/>
    <property type="project" value="UniProtKB-SubCell"/>
</dbReference>
<dbReference type="Pfam" id="PF01061">
    <property type="entry name" value="ABC2_membrane"/>
    <property type="match status" value="1"/>
</dbReference>
<dbReference type="PANTHER" id="PTHR43229">
    <property type="entry name" value="NODULATION PROTEIN J"/>
    <property type="match status" value="1"/>
</dbReference>